<dbReference type="InterPro" id="IPR002078">
    <property type="entry name" value="Sigma_54_int"/>
</dbReference>
<dbReference type="RefSeq" id="WP_080806714.1">
    <property type="nucleotide sequence ID" value="NZ_LT828554.1"/>
</dbReference>
<keyword evidence="1" id="KW-0547">Nucleotide-binding</keyword>
<organism evidence="11 12">
    <name type="scientific">Desulfamplus magnetovallimortis</name>
    <dbReference type="NCBI Taxonomy" id="1246637"/>
    <lineage>
        <taxon>Bacteria</taxon>
        <taxon>Pseudomonadati</taxon>
        <taxon>Thermodesulfobacteriota</taxon>
        <taxon>Desulfobacteria</taxon>
        <taxon>Desulfobacterales</taxon>
        <taxon>Desulfobacteraceae</taxon>
        <taxon>Desulfamplus</taxon>
    </lineage>
</organism>
<dbReference type="InterPro" id="IPR002197">
    <property type="entry name" value="HTH_Fis"/>
</dbReference>
<dbReference type="PANTHER" id="PTHR32071">
    <property type="entry name" value="TRANSCRIPTIONAL REGULATORY PROTEIN"/>
    <property type="match status" value="1"/>
</dbReference>
<dbReference type="PROSITE" id="PS00676">
    <property type="entry name" value="SIGMA54_INTERACT_2"/>
    <property type="match status" value="1"/>
</dbReference>
<dbReference type="AlphaFoldDB" id="A0A1W1HAX3"/>
<proteinExistence type="predicted"/>
<evidence type="ECO:0000259" key="10">
    <source>
        <dbReference type="PROSITE" id="PS50110"/>
    </source>
</evidence>
<dbReference type="GO" id="GO:0043565">
    <property type="term" value="F:sequence-specific DNA binding"/>
    <property type="evidence" value="ECO:0007669"/>
    <property type="project" value="InterPro"/>
</dbReference>
<dbReference type="PROSITE" id="PS00688">
    <property type="entry name" value="SIGMA54_INTERACT_3"/>
    <property type="match status" value="1"/>
</dbReference>
<dbReference type="GO" id="GO:0005524">
    <property type="term" value="F:ATP binding"/>
    <property type="evidence" value="ECO:0007669"/>
    <property type="project" value="UniProtKB-KW"/>
</dbReference>
<evidence type="ECO:0000256" key="1">
    <source>
        <dbReference type="ARBA" id="ARBA00022741"/>
    </source>
</evidence>
<dbReference type="Proteomes" id="UP000191931">
    <property type="component" value="Unassembled WGS sequence"/>
</dbReference>
<feature type="domain" description="Response regulatory" evidence="10">
    <location>
        <begin position="7"/>
        <end position="123"/>
    </location>
</feature>
<dbReference type="OrthoDB" id="9763792at2"/>
<evidence type="ECO:0000256" key="4">
    <source>
        <dbReference type="ARBA" id="ARBA00023125"/>
    </source>
</evidence>
<dbReference type="PROSITE" id="PS50045">
    <property type="entry name" value="SIGMA54_INTERACT_4"/>
    <property type="match status" value="1"/>
</dbReference>
<accession>A0A1W1HAX3</accession>
<dbReference type="InterPro" id="IPR011006">
    <property type="entry name" value="CheY-like_superfamily"/>
</dbReference>
<dbReference type="InterPro" id="IPR025943">
    <property type="entry name" value="Sigma_54_int_dom_ATP-bd_2"/>
</dbReference>
<dbReference type="InterPro" id="IPR025944">
    <property type="entry name" value="Sigma_54_int_dom_CS"/>
</dbReference>
<reference evidence="11 12" key="1">
    <citation type="submission" date="2017-03" db="EMBL/GenBank/DDBJ databases">
        <authorList>
            <person name="Afonso C.L."/>
            <person name="Miller P.J."/>
            <person name="Scott M.A."/>
            <person name="Spackman E."/>
            <person name="Goraichik I."/>
            <person name="Dimitrov K.M."/>
            <person name="Suarez D.L."/>
            <person name="Swayne D.E."/>
        </authorList>
    </citation>
    <scope>NUCLEOTIDE SEQUENCE [LARGE SCALE GENOMIC DNA]</scope>
    <source>
        <strain evidence="11">PRJEB14757</strain>
    </source>
</reference>
<evidence type="ECO:0000313" key="11">
    <source>
        <dbReference type="EMBL" id="SLM29644.1"/>
    </source>
</evidence>
<dbReference type="SMART" id="SM00448">
    <property type="entry name" value="REC"/>
    <property type="match status" value="1"/>
</dbReference>
<evidence type="ECO:0000313" key="12">
    <source>
        <dbReference type="Proteomes" id="UP000191931"/>
    </source>
</evidence>
<dbReference type="SUPFAM" id="SSF46689">
    <property type="entry name" value="Homeodomain-like"/>
    <property type="match status" value="1"/>
</dbReference>
<feature type="modified residue" description="4-aspartylphosphate" evidence="7">
    <location>
        <position position="58"/>
    </location>
</feature>
<keyword evidence="6" id="KW-0804">Transcription</keyword>
<keyword evidence="12" id="KW-1185">Reference proteome</keyword>
<evidence type="ECO:0000256" key="7">
    <source>
        <dbReference type="PROSITE-ProRule" id="PRU00169"/>
    </source>
</evidence>
<dbReference type="PRINTS" id="PR01590">
    <property type="entry name" value="HTHFIS"/>
</dbReference>
<dbReference type="CDD" id="cd00156">
    <property type="entry name" value="REC"/>
    <property type="match status" value="1"/>
</dbReference>
<keyword evidence="7" id="KW-0597">Phosphoprotein</keyword>
<dbReference type="FunFam" id="1.10.8.60:FF:000014">
    <property type="entry name" value="DNA-binding transcriptional regulator NtrC"/>
    <property type="match status" value="1"/>
</dbReference>
<dbReference type="CDD" id="cd00009">
    <property type="entry name" value="AAA"/>
    <property type="match status" value="1"/>
</dbReference>
<keyword evidence="2" id="KW-0067">ATP-binding</keyword>
<evidence type="ECO:0000256" key="8">
    <source>
        <dbReference type="SAM" id="MobiDB-lite"/>
    </source>
</evidence>
<dbReference type="PROSITE" id="PS50110">
    <property type="entry name" value="RESPONSE_REGULATORY"/>
    <property type="match status" value="1"/>
</dbReference>
<evidence type="ECO:0000256" key="2">
    <source>
        <dbReference type="ARBA" id="ARBA00022840"/>
    </source>
</evidence>
<keyword evidence="4 11" id="KW-0238">DNA-binding</keyword>
<dbReference type="Gene3D" id="1.10.10.60">
    <property type="entry name" value="Homeodomain-like"/>
    <property type="match status" value="1"/>
</dbReference>
<keyword evidence="5" id="KW-0010">Activator</keyword>
<dbReference type="InterPro" id="IPR003593">
    <property type="entry name" value="AAA+_ATPase"/>
</dbReference>
<dbReference type="Pfam" id="PF02954">
    <property type="entry name" value="HTH_8"/>
    <property type="match status" value="1"/>
</dbReference>
<feature type="region of interest" description="Disordered" evidence="8">
    <location>
        <begin position="400"/>
        <end position="427"/>
    </location>
</feature>
<dbReference type="FunFam" id="3.40.50.300:FF:000006">
    <property type="entry name" value="DNA-binding transcriptional regulator NtrC"/>
    <property type="match status" value="1"/>
</dbReference>
<dbReference type="InterPro" id="IPR058031">
    <property type="entry name" value="AAA_lid_NorR"/>
</dbReference>
<protein>
    <submittedName>
        <fullName evidence="11">Fused DNA-binding response regulator in two-component regulatory system with ZraS: response regulator sigma54 interaction protein</fullName>
    </submittedName>
</protein>
<dbReference type="InterPro" id="IPR027417">
    <property type="entry name" value="P-loop_NTPase"/>
</dbReference>
<evidence type="ECO:0000259" key="9">
    <source>
        <dbReference type="PROSITE" id="PS50045"/>
    </source>
</evidence>
<dbReference type="Pfam" id="PF25601">
    <property type="entry name" value="AAA_lid_14"/>
    <property type="match status" value="1"/>
</dbReference>
<dbReference type="SUPFAM" id="SSF52540">
    <property type="entry name" value="P-loop containing nucleoside triphosphate hydrolases"/>
    <property type="match status" value="1"/>
</dbReference>
<dbReference type="EMBL" id="FWEV01000102">
    <property type="protein sequence ID" value="SLM29644.1"/>
    <property type="molecule type" value="Genomic_DNA"/>
</dbReference>
<dbReference type="Gene3D" id="1.10.8.60">
    <property type="match status" value="1"/>
</dbReference>
<dbReference type="InterPro" id="IPR001789">
    <property type="entry name" value="Sig_transdc_resp-reg_receiver"/>
</dbReference>
<dbReference type="SUPFAM" id="SSF52172">
    <property type="entry name" value="CheY-like"/>
    <property type="match status" value="1"/>
</dbReference>
<evidence type="ECO:0000256" key="3">
    <source>
        <dbReference type="ARBA" id="ARBA00023015"/>
    </source>
</evidence>
<evidence type="ECO:0000256" key="6">
    <source>
        <dbReference type="ARBA" id="ARBA00023163"/>
    </source>
</evidence>
<dbReference type="InterPro" id="IPR009057">
    <property type="entry name" value="Homeodomain-like_sf"/>
</dbReference>
<dbReference type="SMART" id="SM00382">
    <property type="entry name" value="AAA"/>
    <property type="match status" value="1"/>
</dbReference>
<dbReference type="Pfam" id="PF00158">
    <property type="entry name" value="Sigma54_activat"/>
    <property type="match status" value="1"/>
</dbReference>
<name>A0A1W1HAX3_9BACT</name>
<dbReference type="GO" id="GO:0006355">
    <property type="term" value="P:regulation of DNA-templated transcription"/>
    <property type="evidence" value="ECO:0007669"/>
    <property type="project" value="InterPro"/>
</dbReference>
<dbReference type="Pfam" id="PF00072">
    <property type="entry name" value="Response_reg"/>
    <property type="match status" value="1"/>
</dbReference>
<keyword evidence="3" id="KW-0805">Transcription regulation</keyword>
<evidence type="ECO:0000256" key="5">
    <source>
        <dbReference type="ARBA" id="ARBA00023159"/>
    </source>
</evidence>
<dbReference type="Gene3D" id="3.40.50.2300">
    <property type="match status" value="1"/>
</dbReference>
<sequence length="475" mass="52161">MKTEKNKILVVDDDPGHRTMLKTLMGGWGYEIYLADDGSTGVDMVMDGDIHFDMVLMDMKMLKMSGMEALEKIVAYNPALPVIIMTAFSSIETAVEALKKGAYDYLTKPLDFDKLKLTIAHVIETLYLKHENTTLKEQLSQGFLREKIIGNSPAMTALLETVEMAAASDAGILITGPSGTGKELIAGAVHANSPRRKMPFVKINCAAITESLLESELFGHEKGSFTGADRKRKGRFLQAHGGSILLDEIGEMSLAMQAKLLRVLQEKEVTPVGSEQNINVDVRVIASTNRDLLKMSQDGGFREDLYFRLNVITLEMPPLNERSEDIPVLSLHFMKQFAQKNQRDIKGFTPEAMDAMIRYAWPGNVRELMNSVERAVVLARGDYLSLDDFPFIASQTYQKGETGTHGDVTTSGAGNFSGNGSEKGSSTVDIPLADVERDAVLGTLESAGGNRSEAARRLGITRKTLLKKLKLYGKA</sequence>
<feature type="domain" description="Sigma-54 factor interaction" evidence="9">
    <location>
        <begin position="148"/>
        <end position="377"/>
    </location>
</feature>
<gene>
    <name evidence="11" type="primary">zraR</name>
    <name evidence="11" type="ORF">MTBBW1_1900009</name>
</gene>
<dbReference type="GO" id="GO:0000160">
    <property type="term" value="P:phosphorelay signal transduction system"/>
    <property type="evidence" value="ECO:0007669"/>
    <property type="project" value="InterPro"/>
</dbReference>
<dbReference type="PANTHER" id="PTHR32071:SF117">
    <property type="entry name" value="PTS-DEPENDENT DIHYDROXYACETONE KINASE OPERON REGULATORY PROTEIN-RELATED"/>
    <property type="match status" value="1"/>
</dbReference>
<dbReference type="STRING" id="1246637.MTBBW1_1900009"/>
<dbReference type="Gene3D" id="3.40.50.300">
    <property type="entry name" value="P-loop containing nucleotide triphosphate hydrolases"/>
    <property type="match status" value="1"/>
</dbReference>